<proteinExistence type="inferred from homology"/>
<evidence type="ECO:0000259" key="9">
    <source>
        <dbReference type="PROSITE" id="PS50991"/>
    </source>
</evidence>
<dbReference type="Gene3D" id="3.20.20.70">
    <property type="entry name" value="Aldolase class I"/>
    <property type="match status" value="1"/>
</dbReference>
<evidence type="ECO:0000256" key="7">
    <source>
        <dbReference type="ARBA" id="ARBA00023304"/>
    </source>
</evidence>
<evidence type="ECO:0000256" key="1">
    <source>
        <dbReference type="ARBA" id="ARBA00004743"/>
    </source>
</evidence>
<dbReference type="GO" id="GO:0043714">
    <property type="term" value="F:(R)-citramalate synthase activity"/>
    <property type="evidence" value="ECO:0007669"/>
    <property type="project" value="UniProtKB-EC"/>
</dbReference>
<dbReference type="Gene3D" id="1.10.238.260">
    <property type="match status" value="1"/>
</dbReference>
<evidence type="ECO:0000256" key="6">
    <source>
        <dbReference type="ARBA" id="ARBA00022679"/>
    </source>
</evidence>
<keyword evidence="7" id="KW-0100">Branched-chain amino acid biosynthesis</keyword>
<feature type="domain" description="Pyruvate carboxyltransferase" evidence="9">
    <location>
        <begin position="1"/>
        <end position="154"/>
    </location>
</feature>
<keyword evidence="4" id="KW-0028">Amino-acid biosynthesis</keyword>
<gene>
    <name evidence="10" type="ORF">S01H1_11434</name>
</gene>
<feature type="non-terminal residue" evidence="10">
    <location>
        <position position="1"/>
    </location>
</feature>
<dbReference type="InterPro" id="IPR005675">
    <property type="entry name" value="Citramal_synthase"/>
</dbReference>
<dbReference type="InterPro" id="IPR013785">
    <property type="entry name" value="Aldolase_TIM"/>
</dbReference>
<dbReference type="UniPathway" id="UPA00047">
    <property type="reaction ID" value="UER00066"/>
</dbReference>
<dbReference type="Pfam" id="PF00682">
    <property type="entry name" value="HMGL-like"/>
    <property type="match status" value="1"/>
</dbReference>
<evidence type="ECO:0000313" key="10">
    <source>
        <dbReference type="EMBL" id="GAF79324.1"/>
    </source>
</evidence>
<evidence type="ECO:0000256" key="8">
    <source>
        <dbReference type="ARBA" id="ARBA00034330"/>
    </source>
</evidence>
<comment type="caution">
    <text evidence="10">The sequence shown here is derived from an EMBL/GenBank/DDBJ whole genome shotgun (WGS) entry which is preliminary data.</text>
</comment>
<protein>
    <recommendedName>
        <fullName evidence="3">(R)-citramalate synthase</fullName>
        <ecNumber evidence="8">2.3.3.21</ecNumber>
    </recommendedName>
</protein>
<dbReference type="EMBL" id="BARS01005828">
    <property type="protein sequence ID" value="GAF79324.1"/>
    <property type="molecule type" value="Genomic_DNA"/>
</dbReference>
<evidence type="ECO:0000256" key="5">
    <source>
        <dbReference type="ARBA" id="ARBA00022624"/>
    </source>
</evidence>
<dbReference type="GO" id="GO:0009098">
    <property type="term" value="P:L-leucine biosynthetic process"/>
    <property type="evidence" value="ECO:0007669"/>
    <property type="project" value="InterPro"/>
</dbReference>
<comment type="similarity">
    <text evidence="2">Belongs to the alpha-IPM synthase/homocitrate synthase family.</text>
</comment>
<dbReference type="PANTHER" id="PTHR43538:SF1">
    <property type="entry name" value="(R)-CITRAMALATE SYNTHASE"/>
    <property type="match status" value="1"/>
</dbReference>
<dbReference type="NCBIfam" id="TIGR00977">
    <property type="entry name" value="citramal_synth"/>
    <property type="match status" value="1"/>
</dbReference>
<keyword evidence="5" id="KW-0412">Isoleucine biosynthesis</keyword>
<evidence type="ECO:0000256" key="4">
    <source>
        <dbReference type="ARBA" id="ARBA00022605"/>
    </source>
</evidence>
<dbReference type="PROSITE" id="PS50991">
    <property type="entry name" value="PYR_CT"/>
    <property type="match status" value="1"/>
</dbReference>
<dbReference type="InterPro" id="IPR002034">
    <property type="entry name" value="AIPM/Hcit_synth_CS"/>
</dbReference>
<dbReference type="SUPFAM" id="SSF51569">
    <property type="entry name" value="Aldolase"/>
    <property type="match status" value="1"/>
</dbReference>
<reference evidence="10" key="1">
    <citation type="journal article" date="2014" name="Front. Microbiol.">
        <title>High frequency of phylogenetically diverse reductive dehalogenase-homologous genes in deep subseafloor sedimentary metagenomes.</title>
        <authorList>
            <person name="Kawai M."/>
            <person name="Futagami T."/>
            <person name="Toyoda A."/>
            <person name="Takaki Y."/>
            <person name="Nishi S."/>
            <person name="Hori S."/>
            <person name="Arai W."/>
            <person name="Tsubouchi T."/>
            <person name="Morono Y."/>
            <person name="Uchiyama I."/>
            <person name="Ito T."/>
            <person name="Fujiyama A."/>
            <person name="Inagaki F."/>
            <person name="Takami H."/>
        </authorList>
    </citation>
    <scope>NUCLEOTIDE SEQUENCE</scope>
    <source>
        <strain evidence="10">Expedition CK06-06</strain>
    </source>
</reference>
<dbReference type="PROSITE" id="PS00816">
    <property type="entry name" value="AIPM_HOMOCIT_SYNTH_2"/>
    <property type="match status" value="1"/>
</dbReference>
<dbReference type="GO" id="GO:0003852">
    <property type="term" value="F:2-isopropylmalate synthase activity"/>
    <property type="evidence" value="ECO:0007669"/>
    <property type="project" value="InterPro"/>
</dbReference>
<dbReference type="InterPro" id="IPR000891">
    <property type="entry name" value="PYR_CT"/>
</dbReference>
<organism evidence="10">
    <name type="scientific">marine sediment metagenome</name>
    <dbReference type="NCBI Taxonomy" id="412755"/>
    <lineage>
        <taxon>unclassified sequences</taxon>
        <taxon>metagenomes</taxon>
        <taxon>ecological metagenomes</taxon>
    </lineage>
</organism>
<dbReference type="Pfam" id="PF08502">
    <property type="entry name" value="LeuA_dimer"/>
    <property type="match status" value="1"/>
</dbReference>
<comment type="pathway">
    <text evidence="1">Amino-acid biosynthesis; L-isoleucine biosynthesis; 2-oxobutanoate from pyruvate: step 1/3.</text>
</comment>
<dbReference type="GO" id="GO:0009097">
    <property type="term" value="P:isoleucine biosynthetic process"/>
    <property type="evidence" value="ECO:0007669"/>
    <property type="project" value="UniProtKB-UniPathway"/>
</dbReference>
<dbReference type="PANTHER" id="PTHR43538">
    <property type="entry name" value="ALPHA-IPM SYNTHASE/HOMOCITRATE SYNTHASE"/>
    <property type="match status" value="1"/>
</dbReference>
<sequence length="416" mass="46302">LETSLKENLNMIEDTINFLKKNGIEVVYDAEHFFDGFKNNEQYALQTISCALNAGASWIVLCDTNGGLLPNELGPIFDKVKDFLGTEAHLGIHAHNDSGVANAIALEAFHHGAKMIQGTINGFGERCGNTDLTTILPILKLKMGIDCISTEDLENITEVSHFIYEMANLSGNSNQPFVGKNAFSHKGGVHISAMRKNVKTYEHINPELVGNSRNIKISELAGKSSILHMSKKFGMHLTKENPKVAEILKVIKQKEKDGYVYEGAEGSLEIIMRSMDMNIQDPDYYRKKFFELEGFRVITEMHKTNLISEATIKVKVKGQEYHTAADGNGPVNALDNALKKALVHFYPSIKEISLSDFKVRIINKAGSASKVRVLVETNDNGKLWGTIGTHENIIVASWNALVDSYIFKLLKRETTW</sequence>
<dbReference type="AlphaFoldDB" id="X0SE92"/>
<dbReference type="Gene3D" id="3.30.160.270">
    <property type="match status" value="1"/>
</dbReference>
<dbReference type="InterPro" id="IPR054691">
    <property type="entry name" value="LeuA/HCS_post-cat"/>
</dbReference>
<accession>X0SE92</accession>
<evidence type="ECO:0000256" key="2">
    <source>
        <dbReference type="ARBA" id="ARBA00006154"/>
    </source>
</evidence>
<dbReference type="InterPro" id="IPR036230">
    <property type="entry name" value="LeuA_allosteric_dom_sf"/>
</dbReference>
<dbReference type="SMART" id="SM00917">
    <property type="entry name" value="LeuA_dimer"/>
    <property type="match status" value="1"/>
</dbReference>
<dbReference type="InterPro" id="IPR013709">
    <property type="entry name" value="2-isopropylmalate_synth_dimer"/>
</dbReference>
<keyword evidence="6" id="KW-0808">Transferase</keyword>
<dbReference type="EC" id="2.3.3.21" evidence="8"/>
<evidence type="ECO:0000256" key="3">
    <source>
        <dbReference type="ARBA" id="ARBA00022325"/>
    </source>
</evidence>
<name>X0SE92_9ZZZZ</name>
<dbReference type="SUPFAM" id="SSF110921">
    <property type="entry name" value="2-isopropylmalate synthase LeuA, allosteric (dimerisation) domain"/>
    <property type="match status" value="1"/>
</dbReference>
<dbReference type="Pfam" id="PF22617">
    <property type="entry name" value="HCS_D2"/>
    <property type="match status" value="1"/>
</dbReference>